<feature type="compositionally biased region" description="Polar residues" evidence="1">
    <location>
        <begin position="534"/>
        <end position="543"/>
    </location>
</feature>
<dbReference type="AlphaFoldDB" id="A0A8S3UL15"/>
<feature type="region of interest" description="Disordered" evidence="1">
    <location>
        <begin position="391"/>
        <end position="543"/>
    </location>
</feature>
<keyword evidence="3" id="KW-1185">Reference proteome</keyword>
<organism evidence="2 3">
    <name type="scientific">Mytilus edulis</name>
    <name type="common">Blue mussel</name>
    <dbReference type="NCBI Taxonomy" id="6550"/>
    <lineage>
        <taxon>Eukaryota</taxon>
        <taxon>Metazoa</taxon>
        <taxon>Spiralia</taxon>
        <taxon>Lophotrochozoa</taxon>
        <taxon>Mollusca</taxon>
        <taxon>Bivalvia</taxon>
        <taxon>Autobranchia</taxon>
        <taxon>Pteriomorphia</taxon>
        <taxon>Mytilida</taxon>
        <taxon>Mytiloidea</taxon>
        <taxon>Mytilidae</taxon>
        <taxon>Mytilinae</taxon>
        <taxon>Mytilus</taxon>
    </lineage>
</organism>
<dbReference type="EMBL" id="CAJPWZ010002851">
    <property type="protein sequence ID" value="CAG2246273.1"/>
    <property type="molecule type" value="Genomic_DNA"/>
</dbReference>
<accession>A0A8S3UL15</accession>
<feature type="compositionally biased region" description="Acidic residues" evidence="1">
    <location>
        <begin position="8"/>
        <end position="20"/>
    </location>
</feature>
<feature type="compositionally biased region" description="Basic and acidic residues" evidence="1">
    <location>
        <begin position="474"/>
        <end position="515"/>
    </location>
</feature>
<gene>
    <name evidence="2" type="ORF">MEDL_58267</name>
</gene>
<sequence>MSRLVEYSDSDSDLSLESEQESCHKKRKLCEKSDLDPNPKRIEHDESTENIAGQIIYVDSDSDSDSDNGRFWRPRYLEETDSQFLENVQLVVDEDSPGRHVTLEPTQPKVVGKGVTIVENFDPQFSGEIDVGIGLGETSIPASSLNDKESTVTVDAEVTKEEVSYESLQEQGESIYPKICRNSNSEQKFYICPRSGYKERTWITSNRDQHCPVGRCPVVTRSVRRHVLQEHLSSMFDLRHDVSLMTDPAFHQYRGYMIMVLAKWLTRSDDATSTDLMDFLRRYSKVPRGYQQFGEDMPVFRTVCREMSWPTRAWFRIAPSSRINSPCCILHWRVMASLLHFLTPTQQDLVHSEVYDPQGNHLDKKELYAINSRFYRNPVVNERSIPAARSEWDQRTLAGSERDHRSPTGSEREQRTPAWSERDQRTPAGSERDQRTTAWSERDQRSPAGYEWDHRTPAGYERDQRTPDGSVWSEQDKRTPARYERNQRNPAGSERDQRTPCWKDERTPSRSERGLRGTNVPSLGVELIEEDPVQNYQSTPSAF</sequence>
<reference evidence="2" key="1">
    <citation type="submission" date="2021-03" db="EMBL/GenBank/DDBJ databases">
        <authorList>
            <person name="Bekaert M."/>
        </authorList>
    </citation>
    <scope>NUCLEOTIDE SEQUENCE</scope>
</reference>
<protein>
    <submittedName>
        <fullName evidence="2">Uncharacterized protein</fullName>
    </submittedName>
</protein>
<feature type="compositionally biased region" description="Basic and acidic residues" evidence="1">
    <location>
        <begin position="391"/>
        <end position="466"/>
    </location>
</feature>
<feature type="compositionally biased region" description="Basic and acidic residues" evidence="1">
    <location>
        <begin position="30"/>
        <end position="47"/>
    </location>
</feature>
<comment type="caution">
    <text evidence="2">The sequence shown here is derived from an EMBL/GenBank/DDBJ whole genome shotgun (WGS) entry which is preliminary data.</text>
</comment>
<dbReference type="Proteomes" id="UP000683360">
    <property type="component" value="Unassembled WGS sequence"/>
</dbReference>
<evidence type="ECO:0000313" key="2">
    <source>
        <dbReference type="EMBL" id="CAG2246273.1"/>
    </source>
</evidence>
<dbReference type="Pfam" id="PF12815">
    <property type="entry name" value="CTD"/>
    <property type="match status" value="1"/>
</dbReference>
<proteinExistence type="predicted"/>
<evidence type="ECO:0000256" key="1">
    <source>
        <dbReference type="SAM" id="MobiDB-lite"/>
    </source>
</evidence>
<name>A0A8S3UL15_MYTED</name>
<evidence type="ECO:0000313" key="3">
    <source>
        <dbReference type="Proteomes" id="UP000683360"/>
    </source>
</evidence>
<feature type="region of interest" description="Disordered" evidence="1">
    <location>
        <begin position="1"/>
        <end position="48"/>
    </location>
</feature>
<dbReference type="OrthoDB" id="9989223at2759"/>